<protein>
    <submittedName>
        <fullName evidence="1">Uncharacterized protein</fullName>
    </submittedName>
</protein>
<name>U4L2S5_PYROM</name>
<reference evidence="1 2" key="1">
    <citation type="journal article" date="2013" name="PLoS Genet.">
        <title>The genome and development-dependent transcriptomes of Pyronema confluens: a window into fungal evolution.</title>
        <authorList>
            <person name="Traeger S."/>
            <person name="Altegoer F."/>
            <person name="Freitag M."/>
            <person name="Gabaldon T."/>
            <person name="Kempken F."/>
            <person name="Kumar A."/>
            <person name="Marcet-Houben M."/>
            <person name="Poggeler S."/>
            <person name="Stajich J.E."/>
            <person name="Nowrousian M."/>
        </authorList>
    </citation>
    <scope>NUCLEOTIDE SEQUENCE [LARGE SCALE GENOMIC DNA]</scope>
    <source>
        <strain evidence="2">CBS 100304</strain>
        <tissue evidence="1">Vegetative mycelium</tissue>
    </source>
</reference>
<organism evidence="1 2">
    <name type="scientific">Pyronema omphalodes (strain CBS 100304)</name>
    <name type="common">Pyronema confluens</name>
    <dbReference type="NCBI Taxonomy" id="1076935"/>
    <lineage>
        <taxon>Eukaryota</taxon>
        <taxon>Fungi</taxon>
        <taxon>Dikarya</taxon>
        <taxon>Ascomycota</taxon>
        <taxon>Pezizomycotina</taxon>
        <taxon>Pezizomycetes</taxon>
        <taxon>Pezizales</taxon>
        <taxon>Pyronemataceae</taxon>
        <taxon>Pyronema</taxon>
    </lineage>
</organism>
<sequence>MNVLMKVCRETYGLGKFPNPKEELGFRSWKFAASFSSNNFLDVICGVG</sequence>
<accession>U4L2S5</accession>
<dbReference type="AlphaFoldDB" id="U4L2S5"/>
<evidence type="ECO:0000313" key="1">
    <source>
        <dbReference type="EMBL" id="CCX09665.1"/>
    </source>
</evidence>
<dbReference type="Proteomes" id="UP000018144">
    <property type="component" value="Unassembled WGS sequence"/>
</dbReference>
<dbReference type="EMBL" id="HF935486">
    <property type="protein sequence ID" value="CCX09665.1"/>
    <property type="molecule type" value="Genomic_DNA"/>
</dbReference>
<evidence type="ECO:0000313" key="2">
    <source>
        <dbReference type="Proteomes" id="UP000018144"/>
    </source>
</evidence>
<proteinExistence type="predicted"/>
<gene>
    <name evidence="1" type="ORF">PCON_09258</name>
</gene>
<keyword evidence="2" id="KW-1185">Reference proteome</keyword>